<dbReference type="EMBL" id="MU006708">
    <property type="protein sequence ID" value="KAF2630154.1"/>
    <property type="molecule type" value="Genomic_DNA"/>
</dbReference>
<sequence>MTTKLPSSSSLRIAVTRHETHLVEQTPSEDSTFSEPLAHDLGVFHLDQPSRKECSRFSSVRLAPHDMTDTYSLLAMLQCYRRQSSLARVQTATRRVYISLFQILRYTLNITAPQVMTPVTLDHCAQCAVKFSSEPTRLANEVDIYDYKWWLTAGSPLTDLVNAKLHDMWLFLLALTTHVDASVLSIRTNPRCLRCARLVLNH</sequence>
<proteinExistence type="predicted"/>
<evidence type="ECO:0000313" key="1">
    <source>
        <dbReference type="EMBL" id="KAF2630154.1"/>
    </source>
</evidence>
<accession>A0ACB6S7W3</accession>
<dbReference type="Proteomes" id="UP000799754">
    <property type="component" value="Unassembled WGS sequence"/>
</dbReference>
<reference evidence="1" key="1">
    <citation type="journal article" date="2020" name="Stud. Mycol.">
        <title>101 Dothideomycetes genomes: a test case for predicting lifestyles and emergence of pathogens.</title>
        <authorList>
            <person name="Haridas S."/>
            <person name="Albert R."/>
            <person name="Binder M."/>
            <person name="Bloem J."/>
            <person name="Labutti K."/>
            <person name="Salamov A."/>
            <person name="Andreopoulos B."/>
            <person name="Baker S."/>
            <person name="Barry K."/>
            <person name="Bills G."/>
            <person name="Bluhm B."/>
            <person name="Cannon C."/>
            <person name="Castanera R."/>
            <person name="Culley D."/>
            <person name="Daum C."/>
            <person name="Ezra D."/>
            <person name="Gonzalez J."/>
            <person name="Henrissat B."/>
            <person name="Kuo A."/>
            <person name="Liang C."/>
            <person name="Lipzen A."/>
            <person name="Lutzoni F."/>
            <person name="Magnuson J."/>
            <person name="Mondo S."/>
            <person name="Nolan M."/>
            <person name="Ohm R."/>
            <person name="Pangilinan J."/>
            <person name="Park H.-J."/>
            <person name="Ramirez L."/>
            <person name="Alfaro M."/>
            <person name="Sun H."/>
            <person name="Tritt A."/>
            <person name="Yoshinaga Y."/>
            <person name="Zwiers L.-H."/>
            <person name="Turgeon B."/>
            <person name="Goodwin S."/>
            <person name="Spatafora J."/>
            <person name="Crous P."/>
            <person name="Grigoriev I."/>
        </authorList>
    </citation>
    <scope>NUCLEOTIDE SEQUENCE</scope>
    <source>
        <strain evidence="1">CBS 525.71</strain>
    </source>
</reference>
<evidence type="ECO:0000313" key="2">
    <source>
        <dbReference type="Proteomes" id="UP000799754"/>
    </source>
</evidence>
<protein>
    <submittedName>
        <fullName evidence="1">Uncharacterized protein</fullName>
    </submittedName>
</protein>
<name>A0ACB6S7W3_9PLEO</name>
<comment type="caution">
    <text evidence="1">The sequence shown here is derived from an EMBL/GenBank/DDBJ whole genome shotgun (WGS) entry which is preliminary data.</text>
</comment>
<organism evidence="1 2">
    <name type="scientific">Macroventuria anomochaeta</name>
    <dbReference type="NCBI Taxonomy" id="301207"/>
    <lineage>
        <taxon>Eukaryota</taxon>
        <taxon>Fungi</taxon>
        <taxon>Dikarya</taxon>
        <taxon>Ascomycota</taxon>
        <taxon>Pezizomycotina</taxon>
        <taxon>Dothideomycetes</taxon>
        <taxon>Pleosporomycetidae</taxon>
        <taxon>Pleosporales</taxon>
        <taxon>Pleosporineae</taxon>
        <taxon>Didymellaceae</taxon>
        <taxon>Macroventuria</taxon>
    </lineage>
</organism>
<keyword evidence="2" id="KW-1185">Reference proteome</keyword>
<gene>
    <name evidence="1" type="ORF">BU25DRAFT_266364</name>
</gene>